<keyword evidence="11 13" id="KW-0675">Receptor</keyword>
<evidence type="ECO:0000256" key="9">
    <source>
        <dbReference type="ARBA" id="ARBA00023040"/>
    </source>
</evidence>
<evidence type="ECO:0000256" key="11">
    <source>
        <dbReference type="ARBA" id="ARBA00023170"/>
    </source>
</evidence>
<dbReference type="FunFam" id="1.20.1070.10:FF:000037">
    <property type="entry name" value="Olfactory receptor"/>
    <property type="match status" value="1"/>
</dbReference>
<dbReference type="PROSITE" id="PS50262">
    <property type="entry name" value="G_PROTEIN_RECEP_F1_2"/>
    <property type="match status" value="1"/>
</dbReference>
<keyword evidence="9 13" id="KW-0297">G-protein coupled receptor</keyword>
<name>A0A3Q0FZY6_ALLSI</name>
<dbReference type="InterPro" id="IPR017452">
    <property type="entry name" value="GPCR_Rhodpsn_7TM"/>
</dbReference>
<keyword evidence="7 14" id="KW-0552">Olfaction</keyword>
<dbReference type="InterPro" id="IPR050516">
    <property type="entry name" value="Olfactory_GPCR"/>
</dbReference>
<dbReference type="GO" id="GO:0004930">
    <property type="term" value="F:G protein-coupled receptor activity"/>
    <property type="evidence" value="ECO:0007669"/>
    <property type="project" value="UniProtKB-KW"/>
</dbReference>
<dbReference type="PANTHER" id="PTHR26452">
    <property type="entry name" value="OLFACTORY RECEPTOR"/>
    <property type="match status" value="1"/>
</dbReference>
<feature type="transmembrane region" description="Helical" evidence="14">
    <location>
        <begin position="197"/>
        <end position="219"/>
    </location>
</feature>
<gene>
    <name evidence="17" type="primary">LOC112549105</name>
</gene>
<keyword evidence="10 14" id="KW-0472">Membrane</keyword>
<evidence type="ECO:0000313" key="16">
    <source>
        <dbReference type="Proteomes" id="UP000189705"/>
    </source>
</evidence>
<keyword evidence="5 14" id="KW-0716">Sensory transduction</keyword>
<evidence type="ECO:0000256" key="12">
    <source>
        <dbReference type="ARBA" id="ARBA00023224"/>
    </source>
</evidence>
<sequence length="320" mass="35753">MRTSNCTAVTEFLLLGFSDALGLHILHLATFLTIYLAALIGNLLVITLIAVDSYLHTPMYFFLLNLSILDIGSISVIVPKSMANAILNTRLISYSGCVTQVFFFLFFLTADFAILTIMAYDRYIAICKPLHYATVMNKKACLQMATMAWSAALLNSALHTGNTFRLPFCHSNIINQFFCEIPQLLRISFSEVFTSEIQIIIFGACLGLVCVAFLFVSYIQIFTTVPRIPSEQGRHKAVSTCLPHLILVALLASTVLIAHMKPTSGSPSALDLMLSVLYSMIPPMMNPVIYSMRNKDIKAALWKLLRWKWFIVTKMSVILQ</sequence>
<evidence type="ECO:0000256" key="1">
    <source>
        <dbReference type="ARBA" id="ARBA00002936"/>
    </source>
</evidence>
<dbReference type="Pfam" id="PF13853">
    <property type="entry name" value="7tm_4"/>
    <property type="match status" value="1"/>
</dbReference>
<dbReference type="InterPro" id="IPR000276">
    <property type="entry name" value="GPCR_Rhodpsn"/>
</dbReference>
<keyword evidence="4 14" id="KW-1003">Cell membrane</keyword>
<dbReference type="Gene3D" id="1.20.1070.10">
    <property type="entry name" value="Rhodopsin 7-helix transmembrane proteins"/>
    <property type="match status" value="1"/>
</dbReference>
<accession>A0A3Q0FZY6</accession>
<dbReference type="RefSeq" id="XP_025051700.1">
    <property type="nucleotide sequence ID" value="XM_025195915.1"/>
</dbReference>
<dbReference type="GO" id="GO:0004984">
    <property type="term" value="F:olfactory receptor activity"/>
    <property type="evidence" value="ECO:0007669"/>
    <property type="project" value="InterPro"/>
</dbReference>
<keyword evidence="12 13" id="KW-0807">Transducer</keyword>
<dbReference type="InterPro" id="IPR000725">
    <property type="entry name" value="Olfact_rcpt"/>
</dbReference>
<evidence type="ECO:0000256" key="4">
    <source>
        <dbReference type="ARBA" id="ARBA00022475"/>
    </source>
</evidence>
<feature type="transmembrane region" description="Helical" evidence="14">
    <location>
        <begin position="58"/>
        <end position="78"/>
    </location>
</feature>
<evidence type="ECO:0000256" key="8">
    <source>
        <dbReference type="ARBA" id="ARBA00022989"/>
    </source>
</evidence>
<evidence type="ECO:0000256" key="14">
    <source>
        <dbReference type="RuleBase" id="RU363047"/>
    </source>
</evidence>
<keyword evidence="6 13" id="KW-0812">Transmembrane</keyword>
<keyword evidence="8 14" id="KW-1133">Transmembrane helix</keyword>
<dbReference type="SUPFAM" id="SSF81321">
    <property type="entry name" value="Family A G protein-coupled receptor-like"/>
    <property type="match status" value="1"/>
</dbReference>
<evidence type="ECO:0000259" key="15">
    <source>
        <dbReference type="PROSITE" id="PS50262"/>
    </source>
</evidence>
<dbReference type="AlphaFoldDB" id="A0A3Q0FZY6"/>
<dbReference type="CDD" id="cd15227">
    <property type="entry name" value="7tmA_OR14-like"/>
    <property type="match status" value="1"/>
</dbReference>
<evidence type="ECO:0000256" key="10">
    <source>
        <dbReference type="ARBA" id="ARBA00023136"/>
    </source>
</evidence>
<feature type="transmembrane region" description="Helical" evidence="14">
    <location>
        <begin position="272"/>
        <end position="290"/>
    </location>
</feature>
<reference evidence="17" key="1">
    <citation type="submission" date="2025-08" db="UniProtKB">
        <authorList>
            <consortium name="RefSeq"/>
        </authorList>
    </citation>
    <scope>IDENTIFICATION</scope>
</reference>
<feature type="transmembrane region" description="Helical" evidence="14">
    <location>
        <begin position="32"/>
        <end position="51"/>
    </location>
</feature>
<keyword evidence="16" id="KW-1185">Reference proteome</keyword>
<dbReference type="PRINTS" id="PR00245">
    <property type="entry name" value="OLFACTORYR"/>
</dbReference>
<protein>
    <recommendedName>
        <fullName evidence="14">Olfactory receptor</fullName>
    </recommendedName>
</protein>
<dbReference type="KEGG" id="asn:112549105"/>
<dbReference type="GeneID" id="112549105"/>
<evidence type="ECO:0000256" key="13">
    <source>
        <dbReference type="RuleBase" id="RU000688"/>
    </source>
</evidence>
<evidence type="ECO:0000256" key="2">
    <source>
        <dbReference type="ARBA" id="ARBA00004651"/>
    </source>
</evidence>
<dbReference type="InParanoid" id="A0A3Q0FZY6"/>
<dbReference type="Proteomes" id="UP000189705">
    <property type="component" value="Unplaced"/>
</dbReference>
<evidence type="ECO:0000256" key="6">
    <source>
        <dbReference type="ARBA" id="ARBA00022692"/>
    </source>
</evidence>
<evidence type="ECO:0000256" key="5">
    <source>
        <dbReference type="ARBA" id="ARBA00022606"/>
    </source>
</evidence>
<comment type="function">
    <text evidence="1">Odorant receptor.</text>
</comment>
<dbReference type="FunFam" id="1.10.1220.70:FF:000001">
    <property type="entry name" value="Olfactory receptor"/>
    <property type="match status" value="1"/>
</dbReference>
<comment type="subcellular location">
    <subcellularLocation>
        <location evidence="2 14">Cell membrane</location>
        <topology evidence="2 14">Multi-pass membrane protein</topology>
    </subcellularLocation>
</comment>
<feature type="domain" description="G-protein coupled receptors family 1 profile" evidence="15">
    <location>
        <begin position="41"/>
        <end position="290"/>
    </location>
</feature>
<feature type="transmembrane region" description="Helical" evidence="14">
    <location>
        <begin position="98"/>
        <end position="120"/>
    </location>
</feature>
<feature type="transmembrane region" description="Helical" evidence="14">
    <location>
        <begin position="240"/>
        <end position="260"/>
    </location>
</feature>
<dbReference type="GO" id="GO:0005886">
    <property type="term" value="C:plasma membrane"/>
    <property type="evidence" value="ECO:0007669"/>
    <property type="project" value="UniProtKB-SubCell"/>
</dbReference>
<comment type="similarity">
    <text evidence="3 13">Belongs to the G-protein coupled receptor 1 family.</text>
</comment>
<evidence type="ECO:0000256" key="7">
    <source>
        <dbReference type="ARBA" id="ARBA00022725"/>
    </source>
</evidence>
<evidence type="ECO:0000313" key="17">
    <source>
        <dbReference type="RefSeq" id="XP_025051700.1"/>
    </source>
</evidence>
<evidence type="ECO:0000256" key="3">
    <source>
        <dbReference type="ARBA" id="ARBA00010663"/>
    </source>
</evidence>
<dbReference type="PROSITE" id="PS00237">
    <property type="entry name" value="G_PROTEIN_RECEP_F1_1"/>
    <property type="match status" value="1"/>
</dbReference>
<proteinExistence type="inferred from homology"/>
<organism evidence="16 17">
    <name type="scientific">Alligator sinensis</name>
    <name type="common">Chinese alligator</name>
    <dbReference type="NCBI Taxonomy" id="38654"/>
    <lineage>
        <taxon>Eukaryota</taxon>
        <taxon>Metazoa</taxon>
        <taxon>Chordata</taxon>
        <taxon>Craniata</taxon>
        <taxon>Vertebrata</taxon>
        <taxon>Euteleostomi</taxon>
        <taxon>Archelosauria</taxon>
        <taxon>Archosauria</taxon>
        <taxon>Crocodylia</taxon>
        <taxon>Alligatoridae</taxon>
        <taxon>Alligatorinae</taxon>
        <taxon>Alligator</taxon>
    </lineage>
</organism>
<dbReference type="PRINTS" id="PR00237">
    <property type="entry name" value="GPCRRHODOPSN"/>
</dbReference>